<feature type="compositionally biased region" description="Low complexity" evidence="1">
    <location>
        <begin position="131"/>
        <end position="144"/>
    </location>
</feature>
<gene>
    <name evidence="3 5" type="primary">osk</name>
    <name evidence="3" type="ORF">g.6842</name>
</gene>
<dbReference type="OrthoDB" id="10034606at2759"/>
<dbReference type="RefSeq" id="XP_011305506.1">
    <property type="nucleotide sequence ID" value="XM_011307204.1"/>
</dbReference>
<dbReference type="Proteomes" id="UP000694866">
    <property type="component" value="Unplaced"/>
</dbReference>
<keyword evidence="4" id="KW-1185">Reference proteome</keyword>
<sequence>MVRPVMYMRGETEKKIKSFIAAHKWGVRAANISAEFELLEGAPLDLPRGVGSIREFIESIKEVKTKWHNGVMYYYVQDDPKISHLTEMISKQKSSSRKSAKDWRAIAREIGNENRREKRQKFYEQNRELNSSNESSKKSSGASSKDSRGRVIKPITNPPPANRRVVHTPLVSNGQLIGDDFFLQLAIRELKEPIWREWRNGPLHAGLCVSGQTVRDCIKALREVNIMSNKLVIMLGAEDIYQGREAAFIQEDYEELLELLSNKFAYSVGGITLCTIPPLGNISWLNQPTQFTALRAINYFIVNHALVNGYQLADFFSHFSNVRGTPKYDLFQVEPRRVSGTSYSYLLFSEQGRRLAMTLLRHTIDCSLHDDV</sequence>
<dbReference type="SUPFAM" id="SSF52266">
    <property type="entry name" value="SGNH hydrolase"/>
    <property type="match status" value="1"/>
</dbReference>
<evidence type="ECO:0000256" key="1">
    <source>
        <dbReference type="SAM" id="MobiDB-lite"/>
    </source>
</evidence>
<feature type="domain" description="OSK" evidence="2">
    <location>
        <begin position="168"/>
        <end position="363"/>
    </location>
</feature>
<dbReference type="GeneID" id="105267990"/>
<evidence type="ECO:0000313" key="5">
    <source>
        <dbReference type="RefSeq" id="XP_011305506.1"/>
    </source>
</evidence>
<feature type="region of interest" description="Disordered" evidence="1">
    <location>
        <begin position="114"/>
        <end position="165"/>
    </location>
</feature>
<dbReference type="InterPro" id="IPR033447">
    <property type="entry name" value="OSK"/>
</dbReference>
<dbReference type="CTD" id="41066"/>
<name>A0A0C9QHR7_9HYME</name>
<organism evidence="3">
    <name type="scientific">Fopius arisanus</name>
    <dbReference type="NCBI Taxonomy" id="64838"/>
    <lineage>
        <taxon>Eukaryota</taxon>
        <taxon>Metazoa</taxon>
        <taxon>Ecdysozoa</taxon>
        <taxon>Arthropoda</taxon>
        <taxon>Hexapoda</taxon>
        <taxon>Insecta</taxon>
        <taxon>Pterygota</taxon>
        <taxon>Neoptera</taxon>
        <taxon>Endopterygota</taxon>
        <taxon>Hymenoptera</taxon>
        <taxon>Apocrita</taxon>
        <taxon>Ichneumonoidea</taxon>
        <taxon>Braconidae</taxon>
        <taxon>Opiinae</taxon>
        <taxon>Fopius</taxon>
    </lineage>
</organism>
<evidence type="ECO:0000259" key="2">
    <source>
        <dbReference type="Pfam" id="PF17182"/>
    </source>
</evidence>
<evidence type="ECO:0000313" key="4">
    <source>
        <dbReference type="Proteomes" id="UP000694866"/>
    </source>
</evidence>
<dbReference type="InterPro" id="IPR041966">
    <property type="entry name" value="LOTUS-like"/>
</dbReference>
<dbReference type="Pfam" id="PF17182">
    <property type="entry name" value="OSK"/>
    <property type="match status" value="1"/>
</dbReference>
<dbReference type="EMBL" id="GBYB01003084">
    <property type="protein sequence ID" value="JAG72851.1"/>
    <property type="molecule type" value="Transcribed_RNA"/>
</dbReference>
<dbReference type="KEGG" id="fas:105267990"/>
<protein>
    <submittedName>
        <fullName evidence="3">Osk protein</fullName>
    </submittedName>
    <submittedName>
        <fullName evidence="5">Uncharacterized protein osk</fullName>
    </submittedName>
</protein>
<accession>A0A9R1U374</accession>
<dbReference type="AlphaFoldDB" id="A0A0C9QHR7"/>
<proteinExistence type="predicted"/>
<dbReference type="Gene3D" id="3.30.420.610">
    <property type="entry name" value="LOTUS domain-like"/>
    <property type="match status" value="1"/>
</dbReference>
<dbReference type="Gene3D" id="3.40.50.1110">
    <property type="entry name" value="SGNH hydrolase"/>
    <property type="match status" value="1"/>
</dbReference>
<feature type="compositionally biased region" description="Basic and acidic residues" evidence="1">
    <location>
        <begin position="114"/>
        <end position="127"/>
    </location>
</feature>
<reference evidence="3" key="1">
    <citation type="submission" date="2015-01" db="EMBL/GenBank/DDBJ databases">
        <title>Transcriptome Assembly of Fopius arisanus.</title>
        <authorList>
            <person name="Geib S."/>
        </authorList>
    </citation>
    <scope>NUCLEOTIDE SEQUENCE</scope>
</reference>
<reference evidence="5" key="2">
    <citation type="submission" date="2025-04" db="UniProtKB">
        <authorList>
            <consortium name="RefSeq"/>
        </authorList>
    </citation>
    <scope>IDENTIFICATION</scope>
    <source>
        <strain evidence="5">USDA-PBARC FA_bdor</strain>
        <tissue evidence="5">Whole organism</tissue>
    </source>
</reference>
<evidence type="ECO:0000313" key="3">
    <source>
        <dbReference type="EMBL" id="JAG72851.1"/>
    </source>
</evidence>
<accession>A0A0C9QHR7</accession>
<dbReference type="InterPro" id="IPR036514">
    <property type="entry name" value="SGNH_hydro_sf"/>
</dbReference>